<dbReference type="AlphaFoldDB" id="A0A926WFS7"/>
<accession>A0A926WFS7</accession>
<sequence>MKIALIISAGLFLAASVYQSIFMYKFNNKYEEIIYYFQKHYPEIYKKIRVKPDFGQLYSKGNNKYKPSLEYAKNHQPLEDEKAEKLLSEYMQMSKKGTLINIVLIILLIPFVISISFYVRPK</sequence>
<evidence type="ECO:0000256" key="1">
    <source>
        <dbReference type="SAM" id="Phobius"/>
    </source>
</evidence>
<evidence type="ECO:0000313" key="2">
    <source>
        <dbReference type="EMBL" id="MBD2293637.1"/>
    </source>
</evidence>
<name>A0A926WFS7_9NOST</name>
<comment type="caution">
    <text evidence="2">The sequence shown here is derived from an EMBL/GenBank/DDBJ whole genome shotgun (WGS) entry which is preliminary data.</text>
</comment>
<dbReference type="EMBL" id="JACJQU010000004">
    <property type="protein sequence ID" value="MBD2293637.1"/>
    <property type="molecule type" value="Genomic_DNA"/>
</dbReference>
<keyword evidence="1" id="KW-1133">Transmembrane helix</keyword>
<reference evidence="3" key="1">
    <citation type="journal article" date="2020" name="ISME J.">
        <title>Comparative genomics reveals insights into cyanobacterial evolution and habitat adaptation.</title>
        <authorList>
            <person name="Chen M.Y."/>
            <person name="Teng W.K."/>
            <person name="Zhao L."/>
            <person name="Hu C.X."/>
            <person name="Zhou Y.K."/>
            <person name="Han B.P."/>
            <person name="Song L.R."/>
            <person name="Shu W.S."/>
        </authorList>
    </citation>
    <scope>NUCLEOTIDE SEQUENCE [LARGE SCALE GENOMIC DNA]</scope>
    <source>
        <strain evidence="3">FACHB-251</strain>
    </source>
</reference>
<proteinExistence type="predicted"/>
<keyword evidence="1" id="KW-0472">Membrane</keyword>
<gene>
    <name evidence="2" type="ORF">H6G06_09085</name>
</gene>
<keyword evidence="3" id="KW-1185">Reference proteome</keyword>
<keyword evidence="1" id="KW-0812">Transmembrane</keyword>
<evidence type="ECO:0000313" key="3">
    <source>
        <dbReference type="Proteomes" id="UP000662185"/>
    </source>
</evidence>
<protein>
    <submittedName>
        <fullName evidence="2">Uncharacterized protein</fullName>
    </submittedName>
</protein>
<dbReference type="RefSeq" id="WP_190559253.1">
    <property type="nucleotide sequence ID" value="NZ_JACJQU010000004.1"/>
</dbReference>
<feature type="transmembrane region" description="Helical" evidence="1">
    <location>
        <begin position="99"/>
        <end position="119"/>
    </location>
</feature>
<dbReference type="Proteomes" id="UP000662185">
    <property type="component" value="Unassembled WGS sequence"/>
</dbReference>
<organism evidence="2 3">
    <name type="scientific">Anabaena sphaerica FACHB-251</name>
    <dbReference type="NCBI Taxonomy" id="2692883"/>
    <lineage>
        <taxon>Bacteria</taxon>
        <taxon>Bacillati</taxon>
        <taxon>Cyanobacteriota</taxon>
        <taxon>Cyanophyceae</taxon>
        <taxon>Nostocales</taxon>
        <taxon>Nostocaceae</taxon>
        <taxon>Anabaena</taxon>
    </lineage>
</organism>